<evidence type="ECO:0000256" key="3">
    <source>
        <dbReference type="ARBA" id="ARBA00022553"/>
    </source>
</evidence>
<feature type="compositionally biased region" description="Basic and acidic residues" evidence="7">
    <location>
        <begin position="129"/>
        <end position="147"/>
    </location>
</feature>
<feature type="compositionally biased region" description="Acidic residues" evidence="7">
    <location>
        <begin position="408"/>
        <end position="418"/>
    </location>
</feature>
<keyword evidence="3" id="KW-0597">Phosphoprotein</keyword>
<feature type="region of interest" description="Disordered" evidence="7">
    <location>
        <begin position="464"/>
        <end position="553"/>
    </location>
</feature>
<feature type="coiled-coil region" evidence="6">
    <location>
        <begin position="1122"/>
        <end position="1177"/>
    </location>
</feature>
<evidence type="ECO:0000259" key="8">
    <source>
        <dbReference type="Pfam" id="PF10495"/>
    </source>
</evidence>
<feature type="region of interest" description="Disordered" evidence="7">
    <location>
        <begin position="1"/>
        <end position="449"/>
    </location>
</feature>
<evidence type="ECO:0000256" key="5">
    <source>
        <dbReference type="ARBA" id="ARBA00023212"/>
    </source>
</evidence>
<dbReference type="PANTHER" id="PTHR23159:SF60">
    <property type="entry name" value="SPINDLE ASSEMBLY ABNORMAL PROTEIN 4"/>
    <property type="match status" value="1"/>
</dbReference>
<keyword evidence="4 6" id="KW-0175">Coiled coil</keyword>
<feature type="domain" description="Pericentrin/AKAP-450 centrosomal targeting" evidence="8">
    <location>
        <begin position="1601"/>
        <end position="1679"/>
    </location>
</feature>
<name>A0A8K0UTW9_9AGAR</name>
<dbReference type="EMBL" id="JAEVFJ010000006">
    <property type="protein sequence ID" value="KAH8103946.1"/>
    <property type="molecule type" value="Genomic_DNA"/>
</dbReference>
<keyword evidence="2" id="KW-0963">Cytoplasm</keyword>
<dbReference type="PANTHER" id="PTHR23159">
    <property type="entry name" value="CENTROSOMAL PROTEIN 2"/>
    <property type="match status" value="1"/>
</dbReference>
<dbReference type="SUPFAM" id="SSF57997">
    <property type="entry name" value="Tropomyosin"/>
    <property type="match status" value="1"/>
</dbReference>
<comment type="caution">
    <text evidence="9">The sequence shown here is derived from an EMBL/GenBank/DDBJ whole genome shotgun (WGS) entry which is preliminary data.</text>
</comment>
<evidence type="ECO:0000256" key="7">
    <source>
        <dbReference type="SAM" id="MobiDB-lite"/>
    </source>
</evidence>
<evidence type="ECO:0000313" key="9">
    <source>
        <dbReference type="EMBL" id="KAH8103946.1"/>
    </source>
</evidence>
<feature type="compositionally biased region" description="Basic and acidic residues" evidence="7">
    <location>
        <begin position="834"/>
        <end position="858"/>
    </location>
</feature>
<feature type="compositionally biased region" description="Acidic residues" evidence="7">
    <location>
        <begin position="32"/>
        <end position="49"/>
    </location>
</feature>
<feature type="compositionally biased region" description="Polar residues" evidence="7">
    <location>
        <begin position="1707"/>
        <end position="1722"/>
    </location>
</feature>
<feature type="compositionally biased region" description="Basic and acidic residues" evidence="7">
    <location>
        <begin position="320"/>
        <end position="351"/>
    </location>
</feature>
<feature type="region of interest" description="Disordered" evidence="7">
    <location>
        <begin position="1697"/>
        <end position="1722"/>
    </location>
</feature>
<evidence type="ECO:0000256" key="2">
    <source>
        <dbReference type="ARBA" id="ARBA00022490"/>
    </source>
</evidence>
<organism evidence="9 10">
    <name type="scientific">Cristinia sonorae</name>
    <dbReference type="NCBI Taxonomy" id="1940300"/>
    <lineage>
        <taxon>Eukaryota</taxon>
        <taxon>Fungi</taxon>
        <taxon>Dikarya</taxon>
        <taxon>Basidiomycota</taxon>
        <taxon>Agaricomycotina</taxon>
        <taxon>Agaricomycetes</taxon>
        <taxon>Agaricomycetidae</taxon>
        <taxon>Agaricales</taxon>
        <taxon>Pleurotineae</taxon>
        <taxon>Stephanosporaceae</taxon>
        <taxon>Cristinia</taxon>
    </lineage>
</organism>
<dbReference type="OrthoDB" id="2020852at2759"/>
<feature type="compositionally biased region" description="Low complexity" evidence="7">
    <location>
        <begin position="69"/>
        <end position="101"/>
    </location>
</feature>
<feature type="compositionally biased region" description="Low complexity" evidence="7">
    <location>
        <begin position="223"/>
        <end position="237"/>
    </location>
</feature>
<sequence length="1722" mass="192771">MAGMLETPSRVWRRIQDNEGQDMPSLPSLPVFDDDSGEHEIESTDDEDILGNSLPLQSTPAASAHHKTASTIRPPSSTSSTARFARSIISRSSKSSMNSSRGNNTRQQSLPPDESFDISAIPRLPSASDHMDFADIRSSDQESERSMEGSVDMYIPPGVVDDEDLDITDALASVSRSGSPAPELIPTPKKKYDYSVSLKSEPRASPFDKLRNVSLRRPPGRPPSRTRTPSLTHTLSPESSLSNSTPHSTRSFQYPKSQNASPIPGLSIPLPRSATASPTAGFSHRSGFQDEFTDHEREPQSDLDMSMVTESDNAEVHPGGGEEHSEQHTQDEREPTFSSEEGLRSSRDSSRQDGTPGSMRSLVPSPAQLATAFSSPAPSITFTPTPAFQPRPRARFAGLPQSTTPQDPLDESQPDEAETTWRPEHHEEDEVHDEALAPQTPVPATPFAHKRSFLLSVINSTARPRMKFMPTPHPHRIGGATSPSPKDDTEADIQPNEPETPGTALRPSAAFAGITPRPRGPVRRRISHPLSQAWTSRTISSNTGSGSGSDAAHDVLDDRASMISTTSSQDLTTHARANASFDPIMGLGDRGGHGVGRFNAGKLNSYLHGLNRKLQEENEGLVERLRAYEEKYGAIPDGEESVSDRATSVSPNAPPGRRLSGGRRVSAGPLGLNDVAEDAEEVWGEEKAALEEVIDELKEALEKANEEREDVVKMLEDERAERARDKERWRDRMGEVEKGVEGIVRELENKQREAEQRAKTLEGEKALAVKGLERQLSEVVGERDMLLERVEQAEVAIEGDKGLDADLNAANERVSKVMADLKAANAQIQDLEDERMRADSRADTLEKELREERRHNSELQEELDSTRGKASRVNALETELNAVHEELSESKNYIAQLEEDANAVVQRVETLEEELAQSEEKVEALTQELEQERERAQELEEEADRAGELARQMEEALEAAEVKMRGDEEQVITLKAKVVALERELDKSQPTQYGMDPDAQADIDALENELAEANKEIARLNTLLSQSPARKAIEKAKDSKIELLEREKEDLQERLKALRSNTAPTLSTPHKLHNGSGISPMHRQMLAMSFKSPKTPGGPLRDLSWLHTTMNDPSAAPLFAEIERLQHELDRANQSIDEKLDRLEDAGHGVVGLTKQLEDAKETMVILESDMARLSRREERRLRRLEKLRCQKCRIKVDLKGLTSSIGDESSILEASMFSLPEEPPTPPTKTSERLRTDLQAVNRKLTDMQRQWEDERQKLTGENAVLQDATKRLNAEVRNAKSELQRLAEIESAGERGRNAVESELERARRTVNELESELRAERARLRELTTEQNSAERQKEKVVLQLRRTESDMSDIKEQLLRVKQENNALEAELRGNSNVEQKARHLEMKVAENADTIEQLRQERSLLVADHKKLQQRYSEVSETVSKIRQEHAASQSSHEKRRHQLDLQVLEVEELRRALTQQTSDLQRVEEENARIKSEKSDVARTVASLEADLRRVKRDAEAFGRDLKRLREQKEQVEKDKEEEVVKAERAYKQSQAQIRVLKEELHSYKMKAKDGEDLWQNHVCAADNAQLSALTLQHKNECKGLIVQIRYLKAKFSRETLLRSDLGFQKRYLLTLLSRCERTEDKILSIIATIGYPPSEPPSSPSTSRKHTFKTAVLATLFMTRARRAAEVWREQRSSKDAIAAALQDVRRRRVTTSSTPSNHINAVASSSKDRS</sequence>
<feature type="compositionally biased region" description="Basic and acidic residues" evidence="7">
    <location>
        <begin position="419"/>
        <end position="435"/>
    </location>
</feature>
<reference evidence="9" key="1">
    <citation type="journal article" date="2021" name="New Phytol.">
        <title>Evolutionary innovations through gain and loss of genes in the ectomycorrhizal Boletales.</title>
        <authorList>
            <person name="Wu G."/>
            <person name="Miyauchi S."/>
            <person name="Morin E."/>
            <person name="Kuo A."/>
            <person name="Drula E."/>
            <person name="Varga T."/>
            <person name="Kohler A."/>
            <person name="Feng B."/>
            <person name="Cao Y."/>
            <person name="Lipzen A."/>
            <person name="Daum C."/>
            <person name="Hundley H."/>
            <person name="Pangilinan J."/>
            <person name="Johnson J."/>
            <person name="Barry K."/>
            <person name="LaButti K."/>
            <person name="Ng V."/>
            <person name="Ahrendt S."/>
            <person name="Min B."/>
            <person name="Choi I.G."/>
            <person name="Park H."/>
            <person name="Plett J.M."/>
            <person name="Magnuson J."/>
            <person name="Spatafora J.W."/>
            <person name="Nagy L.G."/>
            <person name="Henrissat B."/>
            <person name="Grigoriev I.V."/>
            <person name="Yang Z.L."/>
            <person name="Xu J."/>
            <person name="Martin F.M."/>
        </authorList>
    </citation>
    <scope>NUCLEOTIDE SEQUENCE</scope>
    <source>
        <strain evidence="9">KKN 215</strain>
    </source>
</reference>
<feature type="region of interest" description="Disordered" evidence="7">
    <location>
        <begin position="834"/>
        <end position="872"/>
    </location>
</feature>
<feature type="coiled-coil region" evidence="6">
    <location>
        <begin position="1232"/>
        <end position="1557"/>
    </location>
</feature>
<feature type="region of interest" description="Disordered" evidence="7">
    <location>
        <begin position="636"/>
        <end position="665"/>
    </location>
</feature>
<dbReference type="GO" id="GO:0005737">
    <property type="term" value="C:cytoplasm"/>
    <property type="evidence" value="ECO:0007669"/>
    <property type="project" value="UniProtKB-ARBA"/>
</dbReference>
<keyword evidence="5" id="KW-0206">Cytoskeleton</keyword>
<evidence type="ECO:0000313" key="10">
    <source>
        <dbReference type="Proteomes" id="UP000813824"/>
    </source>
</evidence>
<dbReference type="InterPro" id="IPR019528">
    <property type="entry name" value="PACT_domain"/>
</dbReference>
<evidence type="ECO:0000256" key="4">
    <source>
        <dbReference type="ARBA" id="ARBA00023054"/>
    </source>
</evidence>
<dbReference type="GO" id="GO:0005815">
    <property type="term" value="C:microtubule organizing center"/>
    <property type="evidence" value="ECO:0007669"/>
    <property type="project" value="UniProtKB-SubCell"/>
</dbReference>
<feature type="compositionally biased region" description="Polar residues" evidence="7">
    <location>
        <begin position="238"/>
        <end position="261"/>
    </location>
</feature>
<dbReference type="Pfam" id="PF10495">
    <property type="entry name" value="PACT_coil_coil"/>
    <property type="match status" value="1"/>
</dbReference>
<feature type="compositionally biased region" description="Polar residues" evidence="7">
    <location>
        <begin position="371"/>
        <end position="386"/>
    </location>
</feature>
<comment type="subcellular location">
    <subcellularLocation>
        <location evidence="1">Cytoplasm</location>
        <location evidence="1">Cytoskeleton</location>
        <location evidence="1">Microtubule organizing center</location>
    </subcellularLocation>
</comment>
<accession>A0A8K0UTW9</accession>
<protein>
    <recommendedName>
        <fullName evidence="8">Pericentrin/AKAP-450 centrosomal targeting domain-containing protein</fullName>
    </recommendedName>
</protein>
<dbReference type="Gene3D" id="1.10.287.1490">
    <property type="match status" value="1"/>
</dbReference>
<feature type="compositionally biased region" description="Low complexity" evidence="7">
    <location>
        <begin position="535"/>
        <end position="544"/>
    </location>
</feature>
<evidence type="ECO:0000256" key="1">
    <source>
        <dbReference type="ARBA" id="ARBA00004267"/>
    </source>
</evidence>
<evidence type="ECO:0000256" key="6">
    <source>
        <dbReference type="SAM" id="Coils"/>
    </source>
</evidence>
<dbReference type="Proteomes" id="UP000813824">
    <property type="component" value="Unassembled WGS sequence"/>
</dbReference>
<gene>
    <name evidence="9" type="ORF">BXZ70DRAFT_923662</name>
</gene>
<proteinExistence type="predicted"/>
<feature type="compositionally biased region" description="Basic and acidic residues" evidence="7">
    <location>
        <begin position="200"/>
        <end position="211"/>
    </location>
</feature>
<keyword evidence="10" id="KW-1185">Reference proteome</keyword>